<organism evidence="3 4">
    <name type="scientific">Celeribacter baekdonensis</name>
    <dbReference type="NCBI Taxonomy" id="875171"/>
    <lineage>
        <taxon>Bacteria</taxon>
        <taxon>Pseudomonadati</taxon>
        <taxon>Pseudomonadota</taxon>
        <taxon>Alphaproteobacteria</taxon>
        <taxon>Rhodobacterales</taxon>
        <taxon>Roseobacteraceae</taxon>
        <taxon>Celeribacter</taxon>
    </lineage>
</organism>
<dbReference type="EMBL" id="FNBL01000004">
    <property type="protein sequence ID" value="SDF40858.1"/>
    <property type="molecule type" value="Genomic_DNA"/>
</dbReference>
<dbReference type="GO" id="GO:0004674">
    <property type="term" value="F:protein serine/threonine kinase activity"/>
    <property type="evidence" value="ECO:0007669"/>
    <property type="project" value="UniProtKB-KW"/>
</dbReference>
<dbReference type="CDD" id="cd16936">
    <property type="entry name" value="HATPase_RsbW-like"/>
    <property type="match status" value="1"/>
</dbReference>
<dbReference type="Gene3D" id="3.30.565.10">
    <property type="entry name" value="Histidine kinase-like ATPase, C-terminal domain"/>
    <property type="match status" value="1"/>
</dbReference>
<dbReference type="InterPro" id="IPR050267">
    <property type="entry name" value="Anti-sigma-factor_SerPK"/>
</dbReference>
<evidence type="ECO:0000259" key="2">
    <source>
        <dbReference type="Pfam" id="PF13581"/>
    </source>
</evidence>
<keyword evidence="1" id="KW-0723">Serine/threonine-protein kinase</keyword>
<dbReference type="PANTHER" id="PTHR35526:SF3">
    <property type="entry name" value="ANTI-SIGMA-F FACTOR RSBW"/>
    <property type="match status" value="1"/>
</dbReference>
<dbReference type="AlphaFoldDB" id="A0A1G7KUD8"/>
<feature type="domain" description="Histidine kinase/HSP90-like ATPase" evidence="2">
    <location>
        <begin position="29"/>
        <end position="156"/>
    </location>
</feature>
<dbReference type="PANTHER" id="PTHR35526">
    <property type="entry name" value="ANTI-SIGMA-F FACTOR RSBW-RELATED"/>
    <property type="match status" value="1"/>
</dbReference>
<dbReference type="Pfam" id="PF13581">
    <property type="entry name" value="HATPase_c_2"/>
    <property type="match status" value="1"/>
</dbReference>
<dbReference type="InterPro" id="IPR036890">
    <property type="entry name" value="HATPase_C_sf"/>
</dbReference>
<protein>
    <submittedName>
        <fullName evidence="3">Serine/threonine-protein kinase RsbW</fullName>
    </submittedName>
</protein>
<gene>
    <name evidence="3" type="ORF">SAMN04488117_10447</name>
</gene>
<dbReference type="SUPFAM" id="SSF55874">
    <property type="entry name" value="ATPase domain of HSP90 chaperone/DNA topoisomerase II/histidine kinase"/>
    <property type="match status" value="1"/>
</dbReference>
<evidence type="ECO:0000256" key="1">
    <source>
        <dbReference type="ARBA" id="ARBA00022527"/>
    </source>
</evidence>
<dbReference type="InterPro" id="IPR003594">
    <property type="entry name" value="HATPase_dom"/>
</dbReference>
<name>A0A1G7KUD8_9RHOB</name>
<reference evidence="3 4" key="1">
    <citation type="submission" date="2016-10" db="EMBL/GenBank/DDBJ databases">
        <authorList>
            <person name="de Groot N.N."/>
        </authorList>
    </citation>
    <scope>NUCLEOTIDE SEQUENCE [LARGE SCALE GENOMIC DNA]</scope>
    <source>
        <strain evidence="3 4">DSM 27375</strain>
    </source>
</reference>
<evidence type="ECO:0000313" key="4">
    <source>
        <dbReference type="Proteomes" id="UP000182284"/>
    </source>
</evidence>
<sequence length="163" mass="18221">MRPEGNLQSKVARRIAPQSKENELRIILPARENAVRRGLKSIKNGLGPIGFSYDELASLELVLAEILNNIVEHAYRDNEAGIIEIQMSQTTDGLWCTIIDTGAMMPNGEPPLGMQCDLNCDVADLPEGGFGWFLIRELAHDLEYTHEEGQNRLSFRMSIGRLN</sequence>
<proteinExistence type="predicted"/>
<keyword evidence="3" id="KW-0418">Kinase</keyword>
<keyword evidence="3" id="KW-0808">Transferase</keyword>
<accession>A0A1G7KUD8</accession>
<evidence type="ECO:0000313" key="3">
    <source>
        <dbReference type="EMBL" id="SDF40858.1"/>
    </source>
</evidence>
<dbReference type="Proteomes" id="UP000182284">
    <property type="component" value="Unassembled WGS sequence"/>
</dbReference>
<dbReference type="OrthoDB" id="9792240at2"/>